<evidence type="ECO:0000313" key="2">
    <source>
        <dbReference type="EMBL" id="PWS29641.1"/>
    </source>
</evidence>
<dbReference type="PANTHER" id="PTHR18964:SF149">
    <property type="entry name" value="BIFUNCTIONAL UDP-N-ACETYLGLUCOSAMINE 2-EPIMERASE_N-ACETYLMANNOSAMINE KINASE"/>
    <property type="match status" value="1"/>
</dbReference>
<sequence length="303" mass="33005">MKEDSLVNKVKPLALGIDIGGSHITTGIVDLDEKSLITESIKRSFIDSNGSAESILNGWTEIIQESFKNFNGADKNIGIAMPGPFDYENGISLIKDQDKFKALYQVNIKEELAKRLDIHPENIRFINDAAGFLQGEVFAGAAKGNSSVMGLTLGTGLGSAFCIDYKASDAALWDSSFLNGIAEDYLSTRWFVKRYKQLTNKTLAGVKELVSLVSSDHDAIRVFMEFGNNLAKFLIPIINQHKIDVVIVGGNIAQAFAEFSPELISTLKGNEIYASIKISELKENAALIGAAGCWDHSYQTISA</sequence>
<comment type="caution">
    <text evidence="2">The sequence shown here is derived from an EMBL/GenBank/DDBJ whole genome shotgun (WGS) entry which is preliminary data.</text>
</comment>
<evidence type="ECO:0000256" key="1">
    <source>
        <dbReference type="ARBA" id="ARBA00006479"/>
    </source>
</evidence>
<keyword evidence="3" id="KW-1185">Reference proteome</keyword>
<dbReference type="Proteomes" id="UP000245391">
    <property type="component" value="Unassembled WGS sequence"/>
</dbReference>
<dbReference type="AlphaFoldDB" id="A0A317ERU6"/>
<dbReference type="RefSeq" id="WP_109932966.1">
    <property type="nucleotide sequence ID" value="NZ_QGNY01000013.1"/>
</dbReference>
<dbReference type="PANTHER" id="PTHR18964">
    <property type="entry name" value="ROK (REPRESSOR, ORF, KINASE) FAMILY"/>
    <property type="match status" value="1"/>
</dbReference>
<evidence type="ECO:0000313" key="3">
    <source>
        <dbReference type="Proteomes" id="UP000245391"/>
    </source>
</evidence>
<accession>A0A317ERU6</accession>
<reference evidence="3" key="1">
    <citation type="submission" date="2018-05" db="EMBL/GenBank/DDBJ databases">
        <title>Pedobacter paludis sp. nov., isolated from wetland soil.</title>
        <authorList>
            <person name="Zhang Y."/>
        </authorList>
    </citation>
    <scope>NUCLEOTIDE SEQUENCE [LARGE SCALE GENOMIC DNA]</scope>
    <source>
        <strain evidence="3">R-8</strain>
    </source>
</reference>
<organism evidence="2 3">
    <name type="scientific">Pedobacter paludis</name>
    <dbReference type="NCBI Taxonomy" id="2203212"/>
    <lineage>
        <taxon>Bacteria</taxon>
        <taxon>Pseudomonadati</taxon>
        <taxon>Bacteroidota</taxon>
        <taxon>Sphingobacteriia</taxon>
        <taxon>Sphingobacteriales</taxon>
        <taxon>Sphingobacteriaceae</taxon>
        <taxon>Pedobacter</taxon>
    </lineage>
</organism>
<evidence type="ECO:0008006" key="4">
    <source>
        <dbReference type="Google" id="ProtNLM"/>
    </source>
</evidence>
<dbReference type="Gene3D" id="3.30.420.40">
    <property type="match status" value="2"/>
</dbReference>
<gene>
    <name evidence="2" type="ORF">DF947_21970</name>
</gene>
<dbReference type="InterPro" id="IPR043129">
    <property type="entry name" value="ATPase_NBD"/>
</dbReference>
<dbReference type="SUPFAM" id="SSF53067">
    <property type="entry name" value="Actin-like ATPase domain"/>
    <property type="match status" value="1"/>
</dbReference>
<dbReference type="EMBL" id="QGNY01000013">
    <property type="protein sequence ID" value="PWS29641.1"/>
    <property type="molecule type" value="Genomic_DNA"/>
</dbReference>
<dbReference type="Pfam" id="PF00480">
    <property type="entry name" value="ROK"/>
    <property type="match status" value="2"/>
</dbReference>
<name>A0A317ERU6_9SPHI</name>
<dbReference type="CDD" id="cd23763">
    <property type="entry name" value="ASKHA_ATPase_ROK"/>
    <property type="match status" value="1"/>
</dbReference>
<proteinExistence type="inferred from homology"/>
<protein>
    <recommendedName>
        <fullName evidence="4">ROK family protein</fullName>
    </recommendedName>
</protein>
<dbReference type="InterPro" id="IPR000600">
    <property type="entry name" value="ROK"/>
</dbReference>
<comment type="similarity">
    <text evidence="1">Belongs to the ROK (NagC/XylR) family.</text>
</comment>
<dbReference type="OrthoDB" id="49666at2"/>